<dbReference type="Gene3D" id="3.40.50.10330">
    <property type="entry name" value="Probable inorganic polyphosphate/atp-NAD kinase, domain 1"/>
    <property type="match status" value="1"/>
</dbReference>
<keyword evidence="3" id="KW-1185">Reference proteome</keyword>
<dbReference type="Pfam" id="PF00781">
    <property type="entry name" value="DAGK_cat"/>
    <property type="match status" value="1"/>
</dbReference>
<dbReference type="OrthoDB" id="7199213at2"/>
<evidence type="ECO:0000313" key="3">
    <source>
        <dbReference type="Proteomes" id="UP000008808"/>
    </source>
</evidence>
<reference evidence="3" key="1">
    <citation type="journal article" date="2009" name="J. Bacteriol.">
        <title>Complete genome sequence of Erythrobacter litoralis HTCC2594.</title>
        <authorList>
            <person name="Oh H.M."/>
            <person name="Giovannoni S.J."/>
            <person name="Ferriera S."/>
            <person name="Johnson J."/>
            <person name="Cho J.C."/>
        </authorList>
    </citation>
    <scope>NUCLEOTIDE SEQUENCE [LARGE SCALE GENOMIC DNA]</scope>
    <source>
        <strain evidence="3">HTCC2594</strain>
    </source>
</reference>
<evidence type="ECO:0000313" key="2">
    <source>
        <dbReference type="EMBL" id="ABC64667.1"/>
    </source>
</evidence>
<dbReference type="KEGG" id="eli:ELI_12875"/>
<dbReference type="GO" id="GO:0016301">
    <property type="term" value="F:kinase activity"/>
    <property type="evidence" value="ECO:0007669"/>
    <property type="project" value="InterPro"/>
</dbReference>
<dbReference type="eggNOG" id="COG1597">
    <property type="taxonomic scope" value="Bacteria"/>
</dbReference>
<dbReference type="AlphaFoldDB" id="Q2N6M4"/>
<gene>
    <name evidence="2" type="ordered locus">ELI_12875</name>
</gene>
<dbReference type="RefSeq" id="WP_011415489.1">
    <property type="nucleotide sequence ID" value="NC_007722.1"/>
</dbReference>
<sequence length="282" mass="30170">MTGFSNALLVINRRSGSHSEGVERDLLDGFAAAGIASSQVLDCSEATLDLRDYVTAEGFDLVAVHGGDGTMNSIVGQLRGWDGSILPLPGGTSNLLCKRWWSECDSAAIMAKLASGALVPRMPECIEGRDWIALAEVLAGPGARWAEVREDMRDGDILAAAAESIDAIDNSRNGPLVRITEPELGRASGYAGILLSLTEAGMQVRAYRIEGLDEFVRQGAAIIGRNFRDGPHDDLGTAREVLFQSTRDDGIELMIDGERFEGQPEERFSLAPLGVTLLGPRA</sequence>
<name>Q2N6M4_ERYLH</name>
<protein>
    <recommendedName>
        <fullName evidence="1">DAGKc domain-containing protein</fullName>
    </recommendedName>
</protein>
<dbReference type="STRING" id="314225.ELI_12875"/>
<accession>Q2N6M4</accession>
<organism evidence="2 3">
    <name type="scientific">Erythrobacter litoralis (strain HTCC2594)</name>
    <dbReference type="NCBI Taxonomy" id="314225"/>
    <lineage>
        <taxon>Bacteria</taxon>
        <taxon>Pseudomonadati</taxon>
        <taxon>Pseudomonadota</taxon>
        <taxon>Alphaproteobacteria</taxon>
        <taxon>Sphingomonadales</taxon>
        <taxon>Erythrobacteraceae</taxon>
        <taxon>Erythrobacter/Porphyrobacter group</taxon>
        <taxon>Erythrobacter</taxon>
    </lineage>
</organism>
<dbReference type="HOGENOM" id="CLU_045532_5_2_5"/>
<dbReference type="InterPro" id="IPR017438">
    <property type="entry name" value="ATP-NAD_kinase_N"/>
</dbReference>
<dbReference type="EMBL" id="CP000157">
    <property type="protein sequence ID" value="ABC64667.1"/>
    <property type="molecule type" value="Genomic_DNA"/>
</dbReference>
<dbReference type="InterPro" id="IPR016064">
    <property type="entry name" value="NAD/diacylglycerol_kinase_sf"/>
</dbReference>
<dbReference type="InterPro" id="IPR001206">
    <property type="entry name" value="Diacylglycerol_kinase_cat_dom"/>
</dbReference>
<proteinExistence type="predicted"/>
<feature type="domain" description="DAGKc" evidence="1">
    <location>
        <begin position="7"/>
        <end position="115"/>
    </location>
</feature>
<dbReference type="SUPFAM" id="SSF111331">
    <property type="entry name" value="NAD kinase/diacylglycerol kinase-like"/>
    <property type="match status" value="1"/>
</dbReference>
<dbReference type="Proteomes" id="UP000008808">
    <property type="component" value="Chromosome"/>
</dbReference>
<evidence type="ECO:0000259" key="1">
    <source>
        <dbReference type="Pfam" id="PF00781"/>
    </source>
</evidence>